<feature type="domain" description="DUF7830" evidence="3">
    <location>
        <begin position="16"/>
        <end position="84"/>
    </location>
</feature>
<dbReference type="AlphaFoldDB" id="A0A5U7LM98"/>
<evidence type="ECO:0000259" key="3">
    <source>
        <dbReference type="Pfam" id="PF25169"/>
    </source>
</evidence>
<feature type="domain" description="DUF6035" evidence="2">
    <location>
        <begin position="98"/>
        <end position="273"/>
    </location>
</feature>
<organism evidence="4">
    <name type="scientific">Salmonella enterica</name>
    <name type="common">Salmonella choleraesuis</name>
    <dbReference type="NCBI Taxonomy" id="28901"/>
    <lineage>
        <taxon>Bacteria</taxon>
        <taxon>Pseudomonadati</taxon>
        <taxon>Pseudomonadota</taxon>
        <taxon>Gammaproteobacteria</taxon>
        <taxon>Enterobacterales</taxon>
        <taxon>Enterobacteriaceae</taxon>
        <taxon>Salmonella</taxon>
    </lineage>
</organism>
<evidence type="ECO:0000313" key="4">
    <source>
        <dbReference type="EMBL" id="EBR4140395.1"/>
    </source>
</evidence>
<protein>
    <recommendedName>
        <fullName evidence="5">Competence protein CoiA-like family protein</fullName>
    </recommendedName>
</protein>
<dbReference type="Pfam" id="PF19500">
    <property type="entry name" value="DUF6035"/>
    <property type="match status" value="1"/>
</dbReference>
<gene>
    <name evidence="4" type="ORF">BVJ40_03320</name>
</gene>
<dbReference type="InterPro" id="IPR057152">
    <property type="entry name" value="DUF7830"/>
</dbReference>
<evidence type="ECO:0008006" key="5">
    <source>
        <dbReference type="Google" id="ProtNLM"/>
    </source>
</evidence>
<dbReference type="Pfam" id="PF25169">
    <property type="entry name" value="DUF7830"/>
    <property type="match status" value="1"/>
</dbReference>
<comment type="caution">
    <text evidence="4">The sequence shown here is derived from an EMBL/GenBank/DDBJ whole genome shotgun (WGS) entry which is preliminary data.</text>
</comment>
<reference evidence="4" key="1">
    <citation type="submission" date="2018-07" db="EMBL/GenBank/DDBJ databases">
        <authorList>
            <consortium name="PulseNet: The National Subtyping Network for Foodborne Disease Surveillance"/>
            <person name="Tarr C.L."/>
            <person name="Trees E."/>
            <person name="Katz L.S."/>
            <person name="Carleton-Romer H.A."/>
            <person name="Stroika S."/>
            <person name="Kucerova Z."/>
            <person name="Roache K.F."/>
            <person name="Sabol A.L."/>
            <person name="Besser J."/>
            <person name="Gerner-Smidt P."/>
        </authorList>
    </citation>
    <scope>NUCLEOTIDE SEQUENCE</scope>
    <source>
        <strain evidence="4">PNUSAS006765</strain>
    </source>
</reference>
<dbReference type="InterPro" id="IPR046099">
    <property type="entry name" value="DUF6035"/>
</dbReference>
<accession>A0A5U7LM98</accession>
<evidence type="ECO:0000256" key="1">
    <source>
        <dbReference type="SAM" id="MobiDB-lite"/>
    </source>
</evidence>
<dbReference type="EMBL" id="AAGSEK010000003">
    <property type="protein sequence ID" value="EBR4140395.1"/>
    <property type="molecule type" value="Genomic_DNA"/>
</dbReference>
<evidence type="ECO:0000259" key="2">
    <source>
        <dbReference type="Pfam" id="PF19500"/>
    </source>
</evidence>
<name>A0A5U7LM98_SALER</name>
<sequence length="384" mass="44414">MIRNMTKIFLTEEDKDIDVDVFLDNASEEDVFIFRRRLEVARHEKPIALCSVCYQPVVLRGDINRSFFFAHTKNSDDCPIKTTTNLTHDEILAMKFNGQKEGKAHRENKFKLAELLKQDGFFSNNVLVESTFRETNRSGIAKHWRKPDVSAVSIEGEYSIVFELQVSTTFIEVIVSREAFYKANNVYIMWVFLSFDCEKFTTLDVGYSNRSNVFVFDEEAKNLSSDNQKLILKCYYKKPFMNSGLSISYEWDCQLVDFNDLSFDPDEKKIYFADPDCLKKQVLGEINTAKEKLESDRIAREKIVAANRQRELERRFQTERGNAFSNVRTSNYPSKRNKTDHINSVHSTSKSFGDSVKCPQCGKIVKKRKLGKSSLCSNCYCVLD</sequence>
<proteinExistence type="predicted"/>
<feature type="region of interest" description="Disordered" evidence="1">
    <location>
        <begin position="327"/>
        <end position="348"/>
    </location>
</feature>